<dbReference type="GO" id="GO:0000166">
    <property type="term" value="F:nucleotide binding"/>
    <property type="evidence" value="ECO:0007669"/>
    <property type="project" value="UniProtKB-KW"/>
</dbReference>
<sequence>MVAMPTYGVQRQSGRAMAIALTAEETELCELLDGFTTHYRQTNPTAEPLTLRIAGGWVRDKLLGMESHDIDVAIDRMTGYDMAVRLTQFLRQHGHKQHHVTKIKSNPDKSKHLETATTHLLGLDIDFVNLRSEVYNADSRIPAHQAFGTPEEDANRRDITINALFYNIHTRKVEDFTGQGLTDLAQGVIRTPLAAYETFMDDPLRILRCVRFASRFAFAIEQDIAEAMDKVPIRQALQTKISRERVGVEVDKMLRHRHAPHAVERLVHHNLFPLIFTLPTHYQGMTHNHAVAHGIAQTLQWLAHPEWLALLTSSAEAGVVARELPTLYLSACLFPYRDVTFTEGKRVFTGPQYVVREGLKLSNNDMDKCHKVISTYPVIRQLVDRCIPMAPSGDAQWAMQRDLGRFIRSVGDLWLPVTVFALGVDLVPLALPSALPPSSLQANTQLHQRFAAYQRLIQFAQDHGLSRCYTWKTLLSGKEVAALLGIRPGPVMGEILDVVMAWQFNHPMASVADCRAFVTSDDPQVQALRQSAQSEPEKPKRRKKSG</sequence>
<dbReference type="InterPro" id="IPR002646">
    <property type="entry name" value="PolA_pol_head_dom"/>
</dbReference>
<feature type="domain" description="tRNA nucleotidyltransferase/poly(A) polymerase RNA and SrmB- binding" evidence="8">
    <location>
        <begin position="218"/>
        <end position="276"/>
    </location>
</feature>
<name>A0A9W8EEB0_9FUNG</name>
<dbReference type="AlphaFoldDB" id="A0A9W8EEB0"/>
<evidence type="ECO:0000256" key="1">
    <source>
        <dbReference type="ARBA" id="ARBA00007265"/>
    </source>
</evidence>
<dbReference type="Gene3D" id="3.30.460.10">
    <property type="entry name" value="Beta Polymerase, domain 2"/>
    <property type="match status" value="1"/>
</dbReference>
<dbReference type="Pfam" id="PF01743">
    <property type="entry name" value="PolyA_pol"/>
    <property type="match status" value="1"/>
</dbReference>
<keyword evidence="9" id="KW-0548">Nucleotidyltransferase</keyword>
<dbReference type="SUPFAM" id="SSF81301">
    <property type="entry name" value="Nucleotidyltransferase"/>
    <property type="match status" value="1"/>
</dbReference>
<protein>
    <submittedName>
        <fullName evidence="9">CCA tRNA nucleotidyltransferase, mitochondrial</fullName>
        <ecNumber evidence="9">2.7.7.72</ecNumber>
    </submittedName>
</protein>
<dbReference type="FunFam" id="3.30.460.10:FF:000019">
    <property type="entry name" value="tRNA nucleotidyltransferase cca2"/>
    <property type="match status" value="1"/>
</dbReference>
<keyword evidence="4 5" id="KW-0694">RNA-binding</keyword>
<keyword evidence="2 5" id="KW-0808">Transferase</keyword>
<evidence type="ECO:0000313" key="10">
    <source>
        <dbReference type="Proteomes" id="UP001151582"/>
    </source>
</evidence>
<dbReference type="OrthoDB" id="445712at2759"/>
<dbReference type="InterPro" id="IPR032828">
    <property type="entry name" value="PolyA_RNA-bd"/>
</dbReference>
<dbReference type="GO" id="GO:0052929">
    <property type="term" value="F:ATP:3'-cytidine-cytidine-tRNA adenylyltransferase activity"/>
    <property type="evidence" value="ECO:0007669"/>
    <property type="project" value="TreeGrafter"/>
</dbReference>
<dbReference type="EC" id="2.7.7.72" evidence="9"/>
<evidence type="ECO:0000256" key="2">
    <source>
        <dbReference type="ARBA" id="ARBA00022679"/>
    </source>
</evidence>
<dbReference type="GO" id="GO:0003723">
    <property type="term" value="F:RNA binding"/>
    <property type="evidence" value="ECO:0007669"/>
    <property type="project" value="UniProtKB-KW"/>
</dbReference>
<evidence type="ECO:0000256" key="6">
    <source>
        <dbReference type="SAM" id="MobiDB-lite"/>
    </source>
</evidence>
<evidence type="ECO:0000259" key="7">
    <source>
        <dbReference type="Pfam" id="PF01743"/>
    </source>
</evidence>
<reference evidence="9" key="1">
    <citation type="submission" date="2022-07" db="EMBL/GenBank/DDBJ databases">
        <title>Phylogenomic reconstructions and comparative analyses of Kickxellomycotina fungi.</title>
        <authorList>
            <person name="Reynolds N.K."/>
            <person name="Stajich J.E."/>
            <person name="Barry K."/>
            <person name="Grigoriev I.V."/>
            <person name="Crous P."/>
            <person name="Smith M.E."/>
        </authorList>
    </citation>
    <scope>NUCLEOTIDE SEQUENCE</scope>
    <source>
        <strain evidence="9">RSA 567</strain>
    </source>
</reference>
<feature type="compositionally biased region" description="Polar residues" evidence="6">
    <location>
        <begin position="525"/>
        <end position="534"/>
    </location>
</feature>
<dbReference type="SUPFAM" id="SSF81891">
    <property type="entry name" value="Poly A polymerase C-terminal region-like"/>
    <property type="match status" value="1"/>
</dbReference>
<dbReference type="GO" id="GO:0005739">
    <property type="term" value="C:mitochondrion"/>
    <property type="evidence" value="ECO:0007669"/>
    <property type="project" value="UniProtKB-ARBA"/>
</dbReference>
<dbReference type="EMBL" id="JANBQB010000137">
    <property type="protein sequence ID" value="KAJ1981118.1"/>
    <property type="molecule type" value="Genomic_DNA"/>
</dbReference>
<evidence type="ECO:0000313" key="9">
    <source>
        <dbReference type="EMBL" id="KAJ1981118.1"/>
    </source>
</evidence>
<evidence type="ECO:0000259" key="8">
    <source>
        <dbReference type="Pfam" id="PF12627"/>
    </source>
</evidence>
<keyword evidence="10" id="KW-1185">Reference proteome</keyword>
<comment type="similarity">
    <text evidence="1 5">Belongs to the tRNA nucleotidyltransferase/poly(A) polymerase family.</text>
</comment>
<dbReference type="Proteomes" id="UP001151582">
    <property type="component" value="Unassembled WGS sequence"/>
</dbReference>
<keyword evidence="3" id="KW-0547">Nucleotide-binding</keyword>
<dbReference type="Pfam" id="PF12627">
    <property type="entry name" value="PolyA_pol_RNAbd"/>
    <property type="match status" value="1"/>
</dbReference>
<dbReference type="Gene3D" id="1.10.3090.10">
    <property type="entry name" value="cca-adding enzyme, domain 2"/>
    <property type="match status" value="1"/>
</dbReference>
<accession>A0A9W8EEB0</accession>
<dbReference type="InterPro" id="IPR043519">
    <property type="entry name" value="NT_sf"/>
</dbReference>
<dbReference type="GO" id="GO:0004810">
    <property type="term" value="F:CCA tRNA nucleotidyltransferase activity"/>
    <property type="evidence" value="ECO:0007669"/>
    <property type="project" value="UniProtKB-EC"/>
</dbReference>
<organism evidence="9 10">
    <name type="scientific">Dimargaris verticillata</name>
    <dbReference type="NCBI Taxonomy" id="2761393"/>
    <lineage>
        <taxon>Eukaryota</taxon>
        <taxon>Fungi</taxon>
        <taxon>Fungi incertae sedis</taxon>
        <taxon>Zoopagomycota</taxon>
        <taxon>Kickxellomycotina</taxon>
        <taxon>Dimargaritomycetes</taxon>
        <taxon>Dimargaritales</taxon>
        <taxon>Dimargaritaceae</taxon>
        <taxon>Dimargaris</taxon>
    </lineage>
</organism>
<dbReference type="PANTHER" id="PTHR13734:SF5">
    <property type="entry name" value="CCA TRNA NUCLEOTIDYLTRANSFERASE, MITOCHONDRIAL"/>
    <property type="match status" value="1"/>
</dbReference>
<gene>
    <name evidence="9" type="primary">CCA1</name>
    <name evidence="9" type="ORF">H4R34_002194</name>
</gene>
<dbReference type="GO" id="GO:0052927">
    <property type="term" value="F:CC tRNA cytidylyltransferase activity"/>
    <property type="evidence" value="ECO:0007669"/>
    <property type="project" value="TreeGrafter"/>
</dbReference>
<dbReference type="CDD" id="cd05398">
    <property type="entry name" value="NT_ClassII-CCAase"/>
    <property type="match status" value="1"/>
</dbReference>
<evidence type="ECO:0000256" key="5">
    <source>
        <dbReference type="RuleBase" id="RU003953"/>
    </source>
</evidence>
<evidence type="ECO:0000256" key="3">
    <source>
        <dbReference type="ARBA" id="ARBA00022741"/>
    </source>
</evidence>
<dbReference type="GO" id="GO:0001680">
    <property type="term" value="P:tRNA 3'-terminal CCA addition"/>
    <property type="evidence" value="ECO:0007669"/>
    <property type="project" value="UniProtKB-ARBA"/>
</dbReference>
<evidence type="ECO:0000256" key="4">
    <source>
        <dbReference type="ARBA" id="ARBA00022884"/>
    </source>
</evidence>
<feature type="region of interest" description="Disordered" evidence="6">
    <location>
        <begin position="525"/>
        <end position="546"/>
    </location>
</feature>
<feature type="domain" description="Poly A polymerase head" evidence="7">
    <location>
        <begin position="51"/>
        <end position="190"/>
    </location>
</feature>
<proteinExistence type="inferred from homology"/>
<dbReference type="PANTHER" id="PTHR13734">
    <property type="entry name" value="TRNA-NUCLEOTIDYLTRANSFERASE"/>
    <property type="match status" value="1"/>
</dbReference>
<comment type="caution">
    <text evidence="9">The sequence shown here is derived from an EMBL/GenBank/DDBJ whole genome shotgun (WGS) entry which is preliminary data.</text>
</comment>